<evidence type="ECO:0000313" key="1">
    <source>
        <dbReference type="EMBL" id="OGY13093.1"/>
    </source>
</evidence>
<dbReference type="AlphaFoldDB" id="A0A1G1VCA6"/>
<comment type="caution">
    <text evidence="1">The sequence shown here is derived from an EMBL/GenBank/DDBJ whole genome shotgun (WGS) entry which is preliminary data.</text>
</comment>
<reference evidence="1 2" key="1">
    <citation type="journal article" date="2016" name="Nat. Commun.">
        <title>Thousands of microbial genomes shed light on interconnected biogeochemical processes in an aquifer system.</title>
        <authorList>
            <person name="Anantharaman K."/>
            <person name="Brown C.T."/>
            <person name="Hug L.A."/>
            <person name="Sharon I."/>
            <person name="Castelle C.J."/>
            <person name="Probst A.J."/>
            <person name="Thomas B.C."/>
            <person name="Singh A."/>
            <person name="Wilkins M.J."/>
            <person name="Karaoz U."/>
            <person name="Brodie E.L."/>
            <person name="Williams K.H."/>
            <person name="Hubbard S.S."/>
            <person name="Banfield J.F."/>
        </authorList>
    </citation>
    <scope>NUCLEOTIDE SEQUENCE [LARGE SCALE GENOMIC DNA]</scope>
</reference>
<accession>A0A1G1VCA6</accession>
<sequence>MPGYRVIWFRVVRFPDYQVRLVVAIKNVKDLRVYQLALELLEVVYQTVYKIPHLKLRTQLTKSAEAIAPLVSEGFSKRRNPKETTRFYEMAMAESDEVLTHLEEAVILSKTLRTIPRVKCEILLERYTTLSKQLNKLFSAWKKFSA</sequence>
<dbReference type="NCBIfam" id="TIGR02436">
    <property type="entry name" value="four helix bundle protein"/>
    <property type="match status" value="1"/>
</dbReference>
<dbReference type="Gene3D" id="1.20.1440.60">
    <property type="entry name" value="23S rRNA-intervening sequence"/>
    <property type="match status" value="1"/>
</dbReference>
<dbReference type="Pfam" id="PF05635">
    <property type="entry name" value="23S_rRNA_IVP"/>
    <property type="match status" value="1"/>
</dbReference>
<gene>
    <name evidence="1" type="ORF">A3A58_02650</name>
</gene>
<protein>
    <recommendedName>
        <fullName evidence="3">Four helix bundle protein</fullName>
    </recommendedName>
</protein>
<evidence type="ECO:0008006" key="3">
    <source>
        <dbReference type="Google" id="ProtNLM"/>
    </source>
</evidence>
<organism evidence="1 2">
    <name type="scientific">Candidatus Blackburnbacteria bacterium RIFCSPLOWO2_01_FULL_41_27</name>
    <dbReference type="NCBI Taxonomy" id="1797520"/>
    <lineage>
        <taxon>Bacteria</taxon>
        <taxon>Candidatus Blackburniibacteriota</taxon>
    </lineage>
</organism>
<dbReference type="Proteomes" id="UP000177685">
    <property type="component" value="Unassembled WGS sequence"/>
</dbReference>
<dbReference type="InterPro" id="IPR012657">
    <property type="entry name" value="23S_rRNA-intervening_sequence"/>
</dbReference>
<dbReference type="EMBL" id="MHCD01000043">
    <property type="protein sequence ID" value="OGY13093.1"/>
    <property type="molecule type" value="Genomic_DNA"/>
</dbReference>
<name>A0A1G1VCA6_9BACT</name>
<evidence type="ECO:0000313" key="2">
    <source>
        <dbReference type="Proteomes" id="UP000177685"/>
    </source>
</evidence>
<proteinExistence type="predicted"/>
<dbReference type="SUPFAM" id="SSF158446">
    <property type="entry name" value="IVS-encoded protein-like"/>
    <property type="match status" value="1"/>
</dbReference>
<dbReference type="InterPro" id="IPR036583">
    <property type="entry name" value="23S_rRNA_IVS_sf"/>
</dbReference>